<keyword evidence="3" id="KW-1185">Reference proteome</keyword>
<gene>
    <name evidence="2" type="ORF">WMY93_021583</name>
</gene>
<reference evidence="3" key="1">
    <citation type="submission" date="2024-04" db="EMBL/GenBank/DDBJ databases">
        <title>Salinicola lusitanus LLJ914,a marine bacterium isolated from the Okinawa Trough.</title>
        <authorList>
            <person name="Li J."/>
        </authorList>
    </citation>
    <scope>NUCLEOTIDE SEQUENCE [LARGE SCALE GENOMIC DNA]</scope>
</reference>
<evidence type="ECO:0000256" key="1">
    <source>
        <dbReference type="SAM" id="MobiDB-lite"/>
    </source>
</evidence>
<dbReference type="Proteomes" id="UP001460270">
    <property type="component" value="Unassembled WGS sequence"/>
</dbReference>
<proteinExistence type="predicted"/>
<comment type="caution">
    <text evidence="2">The sequence shown here is derived from an EMBL/GenBank/DDBJ whole genome shotgun (WGS) entry which is preliminary data.</text>
</comment>
<dbReference type="EMBL" id="JBBPFD010000015">
    <property type="protein sequence ID" value="KAK7896258.1"/>
    <property type="molecule type" value="Genomic_DNA"/>
</dbReference>
<name>A0AAW0NB73_9GOBI</name>
<dbReference type="AlphaFoldDB" id="A0AAW0NB73"/>
<protein>
    <submittedName>
        <fullName evidence="2">Uncharacterized protein</fullName>
    </submittedName>
</protein>
<feature type="region of interest" description="Disordered" evidence="1">
    <location>
        <begin position="98"/>
        <end position="123"/>
    </location>
</feature>
<evidence type="ECO:0000313" key="3">
    <source>
        <dbReference type="Proteomes" id="UP001460270"/>
    </source>
</evidence>
<organism evidence="2 3">
    <name type="scientific">Mugilogobius chulae</name>
    <name type="common">yellowstripe goby</name>
    <dbReference type="NCBI Taxonomy" id="88201"/>
    <lineage>
        <taxon>Eukaryota</taxon>
        <taxon>Metazoa</taxon>
        <taxon>Chordata</taxon>
        <taxon>Craniata</taxon>
        <taxon>Vertebrata</taxon>
        <taxon>Euteleostomi</taxon>
        <taxon>Actinopterygii</taxon>
        <taxon>Neopterygii</taxon>
        <taxon>Teleostei</taxon>
        <taxon>Neoteleostei</taxon>
        <taxon>Acanthomorphata</taxon>
        <taxon>Gobiaria</taxon>
        <taxon>Gobiiformes</taxon>
        <taxon>Gobioidei</taxon>
        <taxon>Gobiidae</taxon>
        <taxon>Gobionellinae</taxon>
        <taxon>Mugilogobius</taxon>
    </lineage>
</organism>
<sequence>MAVPTEAHYQSSVGGRCTWLSCASDEIHPKLPAQMKENVQKNDGCGAADLLMWLTQRRTTVVTKCKCLKWPTIRREKELCVFDLRSDQKERLKRRRVFHTRGKEEKPRKKERVGNVFIRSKET</sequence>
<accession>A0AAW0NB73</accession>
<evidence type="ECO:0000313" key="2">
    <source>
        <dbReference type="EMBL" id="KAK7896258.1"/>
    </source>
</evidence>